<keyword evidence="2 5" id="KW-0812">Transmembrane</keyword>
<keyword evidence="8" id="KW-1185">Reference proteome</keyword>
<feature type="transmembrane region" description="Helical" evidence="5">
    <location>
        <begin position="180"/>
        <end position="201"/>
    </location>
</feature>
<proteinExistence type="predicted"/>
<dbReference type="RefSeq" id="WP_248684456.1">
    <property type="nucleotide sequence ID" value="NZ_JALPRY010000024.1"/>
</dbReference>
<keyword evidence="3 5" id="KW-1133">Transmembrane helix</keyword>
<feature type="transmembrane region" description="Helical" evidence="5">
    <location>
        <begin position="347"/>
        <end position="366"/>
    </location>
</feature>
<evidence type="ECO:0000256" key="1">
    <source>
        <dbReference type="ARBA" id="ARBA00004141"/>
    </source>
</evidence>
<dbReference type="GO" id="GO:0016874">
    <property type="term" value="F:ligase activity"/>
    <property type="evidence" value="ECO:0007669"/>
    <property type="project" value="UniProtKB-KW"/>
</dbReference>
<dbReference type="Proteomes" id="UP001202827">
    <property type="component" value="Unassembled WGS sequence"/>
</dbReference>
<dbReference type="Pfam" id="PF04932">
    <property type="entry name" value="Wzy_C"/>
    <property type="match status" value="1"/>
</dbReference>
<organism evidence="7 8">
    <name type="scientific">Neorhizobium turbinariae</name>
    <dbReference type="NCBI Taxonomy" id="2937795"/>
    <lineage>
        <taxon>Bacteria</taxon>
        <taxon>Pseudomonadati</taxon>
        <taxon>Pseudomonadota</taxon>
        <taxon>Alphaproteobacteria</taxon>
        <taxon>Hyphomicrobiales</taxon>
        <taxon>Rhizobiaceae</taxon>
        <taxon>Rhizobium/Agrobacterium group</taxon>
        <taxon>Neorhizobium</taxon>
    </lineage>
</organism>
<evidence type="ECO:0000313" key="8">
    <source>
        <dbReference type="Proteomes" id="UP001202827"/>
    </source>
</evidence>
<feature type="transmembrane region" description="Helical" evidence="5">
    <location>
        <begin position="208"/>
        <end position="225"/>
    </location>
</feature>
<dbReference type="PANTHER" id="PTHR37422:SF21">
    <property type="entry name" value="EXOQ-LIKE PROTEIN"/>
    <property type="match status" value="1"/>
</dbReference>
<gene>
    <name evidence="7" type="ORF">M0654_19160</name>
</gene>
<evidence type="ECO:0000256" key="4">
    <source>
        <dbReference type="ARBA" id="ARBA00023136"/>
    </source>
</evidence>
<name>A0ABT0IW39_9HYPH</name>
<protein>
    <submittedName>
        <fullName evidence="7">O-antigen ligase family protein</fullName>
    </submittedName>
</protein>
<feature type="transmembrane region" description="Helical" evidence="5">
    <location>
        <begin position="386"/>
        <end position="405"/>
    </location>
</feature>
<feature type="transmembrane region" description="Helical" evidence="5">
    <location>
        <begin position="138"/>
        <end position="160"/>
    </location>
</feature>
<sequence>MAEVSYGQHSGFSASPLSQWLSPILLGIVLLYFWIGLSPFPSLAERLKPGHAVDAHTVINQLVMVAVSLSVIGMLMMRPSLGLVPRLWGVLGLIFIWLLLTGATAVDPVFVVRRVTYVLLTCICACGILLLPRTSSEFAKLMALCVVCVVGLCYFGVLALPQNAIHQSGDPMEPNLAGNWRGYFLHKNTAAAAMVYAAFLGLFLRKQLSSVLGTLIFVAACLFLLKTGGKTSAAMLPAVLIAAWLFERLGWLRLVLVGSVLGAVNFVLLSAAVSRPMQRLLSSYGFDRTFTERTAIWRIALSAVKRSPLTGYGFHSFWDTDAVLRGEAALKNWAVKATSAHNSYLELALHGGLPLVALMAIWMVVLPCRHAGIAFKRGVKSDVTRLFVRMWLFSVFLGCLESVFLTGEQMWFMTAISIFGLQLQAQADPADAETENA</sequence>
<comment type="subcellular location">
    <subcellularLocation>
        <location evidence="1">Membrane</location>
        <topology evidence="1">Multi-pass membrane protein</topology>
    </subcellularLocation>
</comment>
<evidence type="ECO:0000259" key="6">
    <source>
        <dbReference type="Pfam" id="PF04932"/>
    </source>
</evidence>
<feature type="transmembrane region" description="Helical" evidence="5">
    <location>
        <begin position="20"/>
        <end position="37"/>
    </location>
</feature>
<feature type="transmembrane region" description="Helical" evidence="5">
    <location>
        <begin position="254"/>
        <end position="273"/>
    </location>
</feature>
<comment type="caution">
    <text evidence="7">The sequence shown here is derived from an EMBL/GenBank/DDBJ whole genome shotgun (WGS) entry which is preliminary data.</text>
</comment>
<evidence type="ECO:0000256" key="3">
    <source>
        <dbReference type="ARBA" id="ARBA00022989"/>
    </source>
</evidence>
<feature type="transmembrane region" description="Helical" evidence="5">
    <location>
        <begin position="111"/>
        <end position="131"/>
    </location>
</feature>
<keyword evidence="4 5" id="KW-0472">Membrane</keyword>
<evidence type="ECO:0000313" key="7">
    <source>
        <dbReference type="EMBL" id="MCK8782102.1"/>
    </source>
</evidence>
<evidence type="ECO:0000256" key="2">
    <source>
        <dbReference type="ARBA" id="ARBA00022692"/>
    </source>
</evidence>
<feature type="transmembrane region" description="Helical" evidence="5">
    <location>
        <begin position="87"/>
        <end position="105"/>
    </location>
</feature>
<reference evidence="7 8" key="1">
    <citation type="submission" date="2022-04" db="EMBL/GenBank/DDBJ databases">
        <title>Rhizobium coralii sp. nov., isolated from coral Turbinaria peltata.</title>
        <authorList>
            <person name="Sun H."/>
        </authorList>
    </citation>
    <scope>NUCLEOTIDE SEQUENCE [LARGE SCALE GENOMIC DNA]</scope>
    <source>
        <strain evidence="7 8">NTR19</strain>
    </source>
</reference>
<feature type="domain" description="O-antigen ligase-related" evidence="6">
    <location>
        <begin position="215"/>
        <end position="359"/>
    </location>
</feature>
<dbReference type="InterPro" id="IPR007016">
    <property type="entry name" value="O-antigen_ligase-rel_domated"/>
</dbReference>
<dbReference type="PANTHER" id="PTHR37422">
    <property type="entry name" value="TEICHURONIC ACID BIOSYNTHESIS PROTEIN TUAE"/>
    <property type="match status" value="1"/>
</dbReference>
<feature type="transmembrane region" description="Helical" evidence="5">
    <location>
        <begin position="57"/>
        <end position="75"/>
    </location>
</feature>
<accession>A0ABT0IW39</accession>
<evidence type="ECO:0000256" key="5">
    <source>
        <dbReference type="SAM" id="Phobius"/>
    </source>
</evidence>
<dbReference type="EMBL" id="JALPRY010000024">
    <property type="protein sequence ID" value="MCK8782102.1"/>
    <property type="molecule type" value="Genomic_DNA"/>
</dbReference>
<dbReference type="InterPro" id="IPR051533">
    <property type="entry name" value="WaaL-like"/>
</dbReference>
<keyword evidence="7" id="KW-0436">Ligase</keyword>